<evidence type="ECO:0000256" key="6">
    <source>
        <dbReference type="SAM" id="Phobius"/>
    </source>
</evidence>
<dbReference type="GO" id="GO:0016020">
    <property type="term" value="C:membrane"/>
    <property type="evidence" value="ECO:0000318"/>
    <property type="project" value="GO_Central"/>
</dbReference>
<feature type="transmembrane region" description="Helical" evidence="6">
    <location>
        <begin position="266"/>
        <end position="292"/>
    </location>
</feature>
<feature type="transmembrane region" description="Helical" evidence="6">
    <location>
        <begin position="202"/>
        <end position="226"/>
    </location>
</feature>
<accession>A0A3Q7FT56</accession>
<feature type="transmembrane region" description="Helical" evidence="6">
    <location>
        <begin position="409"/>
        <end position="427"/>
    </location>
</feature>
<dbReference type="AlphaFoldDB" id="A0A3Q7FT56"/>
<dbReference type="FunCoup" id="A0A3Q7FT56">
    <property type="interactions" value="562"/>
</dbReference>
<evidence type="ECO:0000313" key="10">
    <source>
        <dbReference type="Proteomes" id="UP000004994"/>
    </source>
</evidence>
<dbReference type="OMA" id="MSIFEVW"/>
<dbReference type="Pfam" id="PF23262">
    <property type="entry name" value="NFD4_C"/>
    <property type="match status" value="1"/>
</dbReference>
<feature type="transmembrane region" description="Helical" evidence="6">
    <location>
        <begin position="169"/>
        <end position="190"/>
    </location>
</feature>
<feature type="transmembrane region" description="Helical" evidence="6">
    <location>
        <begin position="12"/>
        <end position="34"/>
    </location>
</feature>
<comment type="subcellular location">
    <subcellularLocation>
        <location evidence="1">Membrane</location>
        <topology evidence="1">Multi-pass membrane protein</topology>
    </subcellularLocation>
</comment>
<evidence type="ECO:0000256" key="1">
    <source>
        <dbReference type="ARBA" id="ARBA00004141"/>
    </source>
</evidence>
<dbReference type="STRING" id="4081.A0A3Q7FT56"/>
<feature type="domain" description="Nodulin-like" evidence="7">
    <location>
        <begin position="168"/>
        <end position="318"/>
    </location>
</feature>
<keyword evidence="10" id="KW-1185">Reference proteome</keyword>
<feature type="transmembrane region" description="Helical" evidence="6">
    <location>
        <begin position="477"/>
        <end position="495"/>
    </location>
</feature>
<feature type="transmembrane region" description="Helical" evidence="6">
    <location>
        <begin position="76"/>
        <end position="97"/>
    </location>
</feature>
<dbReference type="InterPro" id="IPR056555">
    <property type="entry name" value="NFD4_C"/>
</dbReference>
<proteinExistence type="inferred from homology"/>
<evidence type="ECO:0000259" key="7">
    <source>
        <dbReference type="Pfam" id="PF06813"/>
    </source>
</evidence>
<feature type="domain" description="NFD4 C-terminal" evidence="8">
    <location>
        <begin position="405"/>
        <end position="606"/>
    </location>
</feature>
<sequence length="623" mass="67916">MAVLKEGSRPPWVGLAAAVWVQIAAGSAYTFPLYSPALKSVLGFSQQQLTIIGVANDIGENVGILPGIACNKFPPWVILLFGLCLSFFGYGVLWLAVSQTVLSLPYWVACHLAIVSYSSVIFWNSRYSNVEEVNICEHECKDLYRGSFPGVVVRCFSIGTSNRELDEELWLALVVATNSSAWMGTAVLVTNMRNFPLSRGTVAGILKGYIGLSAAVFTEIFAMVLNDSASDLLLFLTLGIPIICLAMMYFIRACTPASGEDSSEHIHFLFTQAASLLLAIYLLTTTILKNILSLNSSISYILVGVMVILLMSPLAIPLKMTIFPSRHKRPGKLDGSSNDLTEEEVSFSQTMSLLTPISSEADLGSFREGEDISEVDMLLAVGEGAVKKKRKPRRGEDFKFREAIIKADFWLLWFAYFFGVGSGVTVLNNLAQIGVALGVNDTTILLSLFSFCNFLGRLGAGVVSEHFVRSKTIPRTFWMMITQILMIITFLLYASALSGTLYAATALLGICFGVQFGVMIPTSSELFGLKHFGIIFNFMQLGNPLGALLFSGLLAGYVYDTEAGKQQGSHCLGPNCFRLTFLVLAGVSAFGAFLSMILTIRIRPVYQMLYAAGSFRLAQASDH</sequence>
<evidence type="ECO:0000256" key="4">
    <source>
        <dbReference type="ARBA" id="ARBA00023136"/>
    </source>
</evidence>
<reference evidence="9" key="1">
    <citation type="journal article" date="2012" name="Nature">
        <title>The tomato genome sequence provides insights into fleshy fruit evolution.</title>
        <authorList>
            <consortium name="Tomato Genome Consortium"/>
        </authorList>
    </citation>
    <scope>NUCLEOTIDE SEQUENCE [LARGE SCALE GENOMIC DNA]</scope>
    <source>
        <strain evidence="9">cv. Heinz 1706</strain>
    </source>
</reference>
<feature type="transmembrane region" description="Helical" evidence="6">
    <location>
        <begin position="501"/>
        <end position="520"/>
    </location>
</feature>
<evidence type="ECO:0008006" key="11">
    <source>
        <dbReference type="Google" id="ProtNLM"/>
    </source>
</evidence>
<comment type="similarity">
    <text evidence="5">Belongs to the major facilitator superfamily. Phosphate:H(+) symporter (TC 2.A.1.9) family.</text>
</comment>
<keyword evidence="2 6" id="KW-0812">Transmembrane</keyword>
<dbReference type="Pfam" id="PF06813">
    <property type="entry name" value="Nodulin-like"/>
    <property type="match status" value="2"/>
</dbReference>
<dbReference type="PANTHER" id="PTHR21576:SF97">
    <property type="entry name" value="MAJOR FACILITATOR SUPERFAMILY PROTEIN"/>
    <property type="match status" value="1"/>
</dbReference>
<reference evidence="9" key="2">
    <citation type="submission" date="2019-01" db="UniProtKB">
        <authorList>
            <consortium name="EnsemblPlants"/>
        </authorList>
    </citation>
    <scope>IDENTIFICATION</scope>
    <source>
        <strain evidence="9">cv. Heinz 1706</strain>
    </source>
</reference>
<dbReference type="CDD" id="cd17354">
    <property type="entry name" value="MFS_Mch1p_like"/>
    <property type="match status" value="1"/>
</dbReference>
<dbReference type="InParanoid" id="A0A3Q7FT56"/>
<evidence type="ECO:0000256" key="3">
    <source>
        <dbReference type="ARBA" id="ARBA00022989"/>
    </source>
</evidence>
<dbReference type="SUPFAM" id="SSF103473">
    <property type="entry name" value="MFS general substrate transporter"/>
    <property type="match status" value="1"/>
</dbReference>
<feature type="transmembrane region" description="Helical" evidence="6">
    <location>
        <begin position="104"/>
        <end position="123"/>
    </location>
</feature>
<evidence type="ECO:0000259" key="8">
    <source>
        <dbReference type="Pfam" id="PF23262"/>
    </source>
</evidence>
<dbReference type="InterPro" id="IPR036259">
    <property type="entry name" value="MFS_trans_sf"/>
</dbReference>
<feature type="transmembrane region" description="Helical" evidence="6">
    <location>
        <begin position="532"/>
        <end position="559"/>
    </location>
</feature>
<dbReference type="Proteomes" id="UP000004994">
    <property type="component" value="Chromosome 3"/>
</dbReference>
<dbReference type="Gene3D" id="1.20.1250.20">
    <property type="entry name" value="MFS general substrate transporter like domains"/>
    <property type="match status" value="1"/>
</dbReference>
<keyword evidence="3 6" id="KW-1133">Transmembrane helix</keyword>
<dbReference type="PaxDb" id="4081-Solyc03g117300.2.1"/>
<feature type="domain" description="Nodulin-like" evidence="7">
    <location>
        <begin position="11"/>
        <end position="125"/>
    </location>
</feature>
<feature type="transmembrane region" description="Helical" evidence="6">
    <location>
        <begin position="433"/>
        <end position="456"/>
    </location>
</feature>
<keyword evidence="4 6" id="KW-0472">Membrane</keyword>
<dbReference type="PANTHER" id="PTHR21576">
    <property type="entry name" value="UNCHARACTERIZED NODULIN-LIKE PROTEIN"/>
    <property type="match status" value="1"/>
</dbReference>
<feature type="transmembrane region" description="Helical" evidence="6">
    <location>
        <begin position="232"/>
        <end position="254"/>
    </location>
</feature>
<name>A0A3Q7FT56_SOLLC</name>
<dbReference type="EnsemblPlants" id="Solyc03g117300.3.1">
    <property type="protein sequence ID" value="Solyc03g117300.3.1"/>
    <property type="gene ID" value="Solyc03g117300.3"/>
</dbReference>
<evidence type="ECO:0000256" key="5">
    <source>
        <dbReference type="ARBA" id="ARBA00044504"/>
    </source>
</evidence>
<dbReference type="Gramene" id="Solyc03g117300.3.1">
    <property type="protein sequence ID" value="Solyc03g117300.3.1"/>
    <property type="gene ID" value="Solyc03g117300.3"/>
</dbReference>
<evidence type="ECO:0000313" key="9">
    <source>
        <dbReference type="EnsemblPlants" id="Solyc03g117300.3.1"/>
    </source>
</evidence>
<feature type="transmembrane region" description="Helical" evidence="6">
    <location>
        <begin position="298"/>
        <end position="318"/>
    </location>
</feature>
<organism evidence="9">
    <name type="scientific">Solanum lycopersicum</name>
    <name type="common">Tomato</name>
    <name type="synonym">Lycopersicon esculentum</name>
    <dbReference type="NCBI Taxonomy" id="4081"/>
    <lineage>
        <taxon>Eukaryota</taxon>
        <taxon>Viridiplantae</taxon>
        <taxon>Streptophyta</taxon>
        <taxon>Embryophyta</taxon>
        <taxon>Tracheophyta</taxon>
        <taxon>Spermatophyta</taxon>
        <taxon>Magnoliopsida</taxon>
        <taxon>eudicotyledons</taxon>
        <taxon>Gunneridae</taxon>
        <taxon>Pentapetalae</taxon>
        <taxon>asterids</taxon>
        <taxon>lamiids</taxon>
        <taxon>Solanales</taxon>
        <taxon>Solanaceae</taxon>
        <taxon>Solanoideae</taxon>
        <taxon>Solaneae</taxon>
        <taxon>Solanum</taxon>
        <taxon>Solanum subgen. Lycopersicon</taxon>
    </lineage>
</organism>
<protein>
    <recommendedName>
        <fullName evidence="11">Nodulin-like domain-containing protein</fullName>
    </recommendedName>
</protein>
<dbReference type="InterPro" id="IPR010658">
    <property type="entry name" value="Nodulin-like"/>
</dbReference>
<evidence type="ECO:0000256" key="2">
    <source>
        <dbReference type="ARBA" id="ARBA00022692"/>
    </source>
</evidence>
<feature type="transmembrane region" description="Helical" evidence="6">
    <location>
        <begin position="579"/>
        <end position="600"/>
    </location>
</feature>